<gene>
    <name evidence="7" type="primary">aspC_16</name>
    <name evidence="7" type="ORF">SDC9_43267</name>
</gene>
<comment type="similarity">
    <text evidence="2">Belongs to the class-I pyridoxal-phosphate-dependent aminotransferase family.</text>
</comment>
<accession>A0A644W035</accession>
<protein>
    <submittedName>
        <fullName evidence="7">Aspartate aminotransferase</fullName>
        <ecNumber evidence="7">2.6.1.1</ecNumber>
    </submittedName>
</protein>
<reference evidence="7" key="1">
    <citation type="submission" date="2019-08" db="EMBL/GenBank/DDBJ databases">
        <authorList>
            <person name="Kucharzyk K."/>
            <person name="Murdoch R.W."/>
            <person name="Higgins S."/>
            <person name="Loffler F."/>
        </authorList>
    </citation>
    <scope>NUCLEOTIDE SEQUENCE</scope>
</reference>
<evidence type="ECO:0000259" key="6">
    <source>
        <dbReference type="Pfam" id="PF00155"/>
    </source>
</evidence>
<sequence>MHKAFSKRRDLIVDLMKDMPYISFTEPKGAFYVWFNVDRILGKSWNGKVLSDDAELCKVFLESKYVALVPGSAFMAPGNVRISYSNSEEEIREGMRRFKEFLEELK</sequence>
<evidence type="ECO:0000256" key="3">
    <source>
        <dbReference type="ARBA" id="ARBA00022576"/>
    </source>
</evidence>
<dbReference type="GO" id="GO:0030170">
    <property type="term" value="F:pyridoxal phosphate binding"/>
    <property type="evidence" value="ECO:0007669"/>
    <property type="project" value="InterPro"/>
</dbReference>
<keyword evidence="4 7" id="KW-0808">Transferase</keyword>
<proteinExistence type="inferred from homology"/>
<dbReference type="Pfam" id="PF00155">
    <property type="entry name" value="Aminotran_1_2"/>
    <property type="match status" value="1"/>
</dbReference>
<dbReference type="SUPFAM" id="SSF53383">
    <property type="entry name" value="PLP-dependent transferases"/>
    <property type="match status" value="1"/>
</dbReference>
<dbReference type="InterPro" id="IPR050596">
    <property type="entry name" value="AspAT/PAT-like"/>
</dbReference>
<dbReference type="AlphaFoldDB" id="A0A644W035"/>
<dbReference type="EMBL" id="VSSQ01000540">
    <property type="protein sequence ID" value="MPL97079.1"/>
    <property type="molecule type" value="Genomic_DNA"/>
</dbReference>
<dbReference type="Gene3D" id="3.90.1150.10">
    <property type="entry name" value="Aspartate Aminotransferase, domain 1"/>
    <property type="match status" value="1"/>
</dbReference>
<dbReference type="PANTHER" id="PTHR46383:SF1">
    <property type="entry name" value="ASPARTATE AMINOTRANSFERASE"/>
    <property type="match status" value="1"/>
</dbReference>
<feature type="domain" description="Aminotransferase class I/classII large" evidence="6">
    <location>
        <begin position="1"/>
        <end position="97"/>
    </location>
</feature>
<dbReference type="EC" id="2.6.1.1" evidence="7"/>
<comment type="caution">
    <text evidence="7">The sequence shown here is derived from an EMBL/GenBank/DDBJ whole genome shotgun (WGS) entry which is preliminary data.</text>
</comment>
<dbReference type="PANTHER" id="PTHR46383">
    <property type="entry name" value="ASPARTATE AMINOTRANSFERASE"/>
    <property type="match status" value="1"/>
</dbReference>
<evidence type="ECO:0000313" key="7">
    <source>
        <dbReference type="EMBL" id="MPL97079.1"/>
    </source>
</evidence>
<evidence type="ECO:0000256" key="5">
    <source>
        <dbReference type="ARBA" id="ARBA00022898"/>
    </source>
</evidence>
<evidence type="ECO:0000256" key="4">
    <source>
        <dbReference type="ARBA" id="ARBA00022679"/>
    </source>
</evidence>
<keyword evidence="5" id="KW-0663">Pyridoxal phosphate</keyword>
<comment type="cofactor">
    <cofactor evidence="1">
        <name>pyridoxal 5'-phosphate</name>
        <dbReference type="ChEBI" id="CHEBI:597326"/>
    </cofactor>
</comment>
<dbReference type="InterPro" id="IPR015422">
    <property type="entry name" value="PyrdxlP-dep_Trfase_small"/>
</dbReference>
<dbReference type="InterPro" id="IPR004839">
    <property type="entry name" value="Aminotransferase_I/II_large"/>
</dbReference>
<evidence type="ECO:0000256" key="1">
    <source>
        <dbReference type="ARBA" id="ARBA00001933"/>
    </source>
</evidence>
<dbReference type="GO" id="GO:0004069">
    <property type="term" value="F:L-aspartate:2-oxoglutarate aminotransferase activity"/>
    <property type="evidence" value="ECO:0007669"/>
    <property type="project" value="UniProtKB-EC"/>
</dbReference>
<name>A0A644W035_9ZZZZ</name>
<dbReference type="InterPro" id="IPR015424">
    <property type="entry name" value="PyrdxlP-dep_Trfase"/>
</dbReference>
<evidence type="ECO:0000256" key="2">
    <source>
        <dbReference type="ARBA" id="ARBA00007441"/>
    </source>
</evidence>
<dbReference type="GO" id="GO:0006520">
    <property type="term" value="P:amino acid metabolic process"/>
    <property type="evidence" value="ECO:0007669"/>
    <property type="project" value="InterPro"/>
</dbReference>
<organism evidence="7">
    <name type="scientific">bioreactor metagenome</name>
    <dbReference type="NCBI Taxonomy" id="1076179"/>
    <lineage>
        <taxon>unclassified sequences</taxon>
        <taxon>metagenomes</taxon>
        <taxon>ecological metagenomes</taxon>
    </lineage>
</organism>
<keyword evidence="3 7" id="KW-0032">Aminotransferase</keyword>